<evidence type="ECO:0008006" key="3">
    <source>
        <dbReference type="Google" id="ProtNLM"/>
    </source>
</evidence>
<gene>
    <name evidence="1" type="ORF">ACRE_051570</name>
</gene>
<reference evidence="2" key="1">
    <citation type="journal article" date="2014" name="Genome Announc.">
        <title>Genome sequence and annotation of Acremonium chrysogenum, producer of the beta-lactam antibiotic cephalosporin C.</title>
        <authorList>
            <person name="Terfehr D."/>
            <person name="Dahlmann T.A."/>
            <person name="Specht T."/>
            <person name="Zadra I."/>
            <person name="Kuernsteiner H."/>
            <person name="Kueck U."/>
        </authorList>
    </citation>
    <scope>NUCLEOTIDE SEQUENCE [LARGE SCALE GENOMIC DNA]</scope>
    <source>
        <strain evidence="2">ATCC 11550 / CBS 779.69 / DSM 880 / IAM 14645 / JCM 23072 / IMI 49137</strain>
    </source>
</reference>
<sequence>MLQATLVDRTRFQTESPAPKNFLLQTLLNRLVLDNIIPYLPVHSLLNLASTNRDFRSLVYESPGVFRHLDLTRVKTAQFDVDNIDHGGQVWRNVQLDESLTEDEFYSGPLRGIFATLRRRSLLQDVQTLVLDGLSVTAELCNDIINDPTYSVRLLSIRDVKNLNHGKLRGSLQYACRRSRPEGTPRLNALYVFGSRDALPTPAPAGDKSSISAEWNQKSRRALSSSLGHEGDLWWSKKGRMISKHVPEEWANCLLACDGIIAFDALLCQGPRHRNSPAFGKVSLVADSAPAVATFALPPCDGCGKCPEQMITPGAGHSPTRLPLLSPPPILSSSVWAATTPRQPADAFVPRCLECLRERYCGSCHKWWCESCYVLPRQQGSQGLTGASGELSLEFSDVKVKCNACIDRTQRVCRKCCGGYCIVHNEGSTLTFGASLEDADWDGCEREAFTGHRLASPYIFEESSSAQQSER</sequence>
<dbReference type="HOGENOM" id="CLU_037759_0_0_1"/>
<evidence type="ECO:0000313" key="2">
    <source>
        <dbReference type="Proteomes" id="UP000029964"/>
    </source>
</evidence>
<dbReference type="Proteomes" id="UP000029964">
    <property type="component" value="Unassembled WGS sequence"/>
</dbReference>
<dbReference type="AlphaFoldDB" id="A0A086T3Z4"/>
<dbReference type="OrthoDB" id="5345494at2759"/>
<dbReference type="STRING" id="857340.A0A086T3Z4"/>
<dbReference type="SUPFAM" id="SSF81383">
    <property type="entry name" value="F-box domain"/>
    <property type="match status" value="1"/>
</dbReference>
<dbReference type="InterPro" id="IPR036047">
    <property type="entry name" value="F-box-like_dom_sf"/>
</dbReference>
<evidence type="ECO:0000313" key="1">
    <source>
        <dbReference type="EMBL" id="KFH44076.1"/>
    </source>
</evidence>
<name>A0A086T3Z4_HAPC1</name>
<proteinExistence type="predicted"/>
<dbReference type="EMBL" id="JPKY01000055">
    <property type="protein sequence ID" value="KFH44076.1"/>
    <property type="molecule type" value="Genomic_DNA"/>
</dbReference>
<protein>
    <recommendedName>
        <fullName evidence="3">F-box domain-containing protein</fullName>
    </recommendedName>
</protein>
<accession>A0A086T3Z4</accession>
<keyword evidence="2" id="KW-1185">Reference proteome</keyword>
<comment type="caution">
    <text evidence="1">The sequence shown here is derived from an EMBL/GenBank/DDBJ whole genome shotgun (WGS) entry which is preliminary data.</text>
</comment>
<organism evidence="1 2">
    <name type="scientific">Hapsidospora chrysogenum (strain ATCC 11550 / CBS 779.69 / DSM 880 / IAM 14645 / JCM 23072 / IMI 49137)</name>
    <name type="common">Acremonium chrysogenum</name>
    <dbReference type="NCBI Taxonomy" id="857340"/>
    <lineage>
        <taxon>Eukaryota</taxon>
        <taxon>Fungi</taxon>
        <taxon>Dikarya</taxon>
        <taxon>Ascomycota</taxon>
        <taxon>Pezizomycotina</taxon>
        <taxon>Sordariomycetes</taxon>
        <taxon>Hypocreomycetidae</taxon>
        <taxon>Hypocreales</taxon>
        <taxon>Bionectriaceae</taxon>
        <taxon>Hapsidospora</taxon>
    </lineage>
</organism>